<dbReference type="OrthoDB" id="1918034at2759"/>
<reference evidence="2" key="1">
    <citation type="journal article" date="2020" name="Nat. Commun.">
        <title>Genome sequence of the cluster root forming white lupin.</title>
        <authorList>
            <person name="Hufnagel B."/>
            <person name="Marques A."/>
            <person name="Soriano A."/>
            <person name="Marques L."/>
            <person name="Divol F."/>
            <person name="Doumas P."/>
            <person name="Sallet E."/>
            <person name="Mancinotti D."/>
            <person name="Carrere S."/>
            <person name="Marande W."/>
            <person name="Arribat S."/>
            <person name="Keller J."/>
            <person name="Huneau C."/>
            <person name="Blein T."/>
            <person name="Aime D."/>
            <person name="Laguerre M."/>
            <person name="Taylor J."/>
            <person name="Schubert V."/>
            <person name="Nelson M."/>
            <person name="Geu-Flores F."/>
            <person name="Crespi M."/>
            <person name="Gallardo-Guerrero K."/>
            <person name="Delaux P.-M."/>
            <person name="Salse J."/>
            <person name="Berges H."/>
            <person name="Guyot R."/>
            <person name="Gouzy J."/>
            <person name="Peret B."/>
        </authorList>
    </citation>
    <scope>NUCLEOTIDE SEQUENCE [LARGE SCALE GENOMIC DNA]</scope>
    <source>
        <strain evidence="2">cv. Amiga</strain>
    </source>
</reference>
<dbReference type="InterPro" id="IPR011012">
    <property type="entry name" value="Longin-like_dom_sf"/>
</dbReference>
<dbReference type="InterPro" id="IPR044783">
    <property type="entry name" value="PHYL"/>
</dbReference>
<sequence length="242" mass="27322">MISNPELIHYACIAKQTTILAQHNNTNDPKIETLASQCIQLTPPNHSIFSHTHKNRTFTFLIDSPFTFFAIFNNQTLKSETLIFLDAVKTAFCNALRPEIEDSNDLQPLCFQSQFELILKRTLNLESESSGNSTNSIRSWTVPLIGKPVEGLKKKKKRVVGSDGNCGIEGKDGNLENKVEVSDSEVSVCSRDLKGIVNDHRQKAKHIWKKHVWVVLLLDLLVCAVLFAIWLWVCSGFKCMTY</sequence>
<organism evidence="1 2">
    <name type="scientific">Lupinus albus</name>
    <name type="common">White lupine</name>
    <name type="synonym">Lupinus termis</name>
    <dbReference type="NCBI Taxonomy" id="3870"/>
    <lineage>
        <taxon>Eukaryota</taxon>
        <taxon>Viridiplantae</taxon>
        <taxon>Streptophyta</taxon>
        <taxon>Embryophyta</taxon>
        <taxon>Tracheophyta</taxon>
        <taxon>Spermatophyta</taxon>
        <taxon>Magnoliopsida</taxon>
        <taxon>eudicotyledons</taxon>
        <taxon>Gunneridae</taxon>
        <taxon>Pentapetalae</taxon>
        <taxon>rosids</taxon>
        <taxon>fabids</taxon>
        <taxon>Fabales</taxon>
        <taxon>Fabaceae</taxon>
        <taxon>Papilionoideae</taxon>
        <taxon>50 kb inversion clade</taxon>
        <taxon>genistoids sensu lato</taxon>
        <taxon>core genistoids</taxon>
        <taxon>Genisteae</taxon>
        <taxon>Lupinus</taxon>
    </lineage>
</organism>
<dbReference type="Gene3D" id="3.30.450.50">
    <property type="entry name" value="Longin domain"/>
    <property type="match status" value="1"/>
</dbReference>
<gene>
    <name evidence="1" type="ORF">Lalb_Chr11g0066921</name>
</gene>
<evidence type="ECO:0000313" key="2">
    <source>
        <dbReference type="Proteomes" id="UP000447434"/>
    </source>
</evidence>
<name>A0A6A5P962_LUPAL</name>
<dbReference type="GO" id="GO:0016020">
    <property type="term" value="C:membrane"/>
    <property type="evidence" value="ECO:0007669"/>
    <property type="project" value="InterPro"/>
</dbReference>
<keyword evidence="2" id="KW-1185">Reference proteome</keyword>
<dbReference type="EMBL" id="WOCE01000011">
    <property type="protein sequence ID" value="KAE9604020.1"/>
    <property type="molecule type" value="Genomic_DNA"/>
</dbReference>
<dbReference type="PANTHER" id="PTHR47461:SF3">
    <property type="entry name" value="PHYTOLONGIN PHYL2.2"/>
    <property type="match status" value="1"/>
</dbReference>
<comment type="caution">
    <text evidence="1">The sequence shown here is derived from an EMBL/GenBank/DDBJ whole genome shotgun (WGS) entry which is preliminary data.</text>
</comment>
<accession>A0A6A5P962</accession>
<evidence type="ECO:0000313" key="1">
    <source>
        <dbReference type="EMBL" id="KAE9604020.1"/>
    </source>
</evidence>
<protein>
    <submittedName>
        <fullName evidence="1">Putative Longin-like domain-containing protein</fullName>
    </submittedName>
</protein>
<proteinExistence type="predicted"/>
<dbReference type="Proteomes" id="UP000447434">
    <property type="component" value="Chromosome 11"/>
</dbReference>
<dbReference type="SUPFAM" id="SSF64356">
    <property type="entry name" value="SNARE-like"/>
    <property type="match status" value="1"/>
</dbReference>
<dbReference type="PANTHER" id="PTHR47461">
    <property type="entry name" value="PHYTOLONGIN PHYL1.2"/>
    <property type="match status" value="1"/>
</dbReference>
<dbReference type="AlphaFoldDB" id="A0A6A5P962"/>